<reference evidence="1 2" key="1">
    <citation type="submission" date="2020-05" db="EMBL/GenBank/DDBJ databases">
        <authorList>
            <person name="Campoy J."/>
            <person name="Schneeberger K."/>
            <person name="Spophaly S."/>
        </authorList>
    </citation>
    <scope>NUCLEOTIDE SEQUENCE [LARGE SCALE GENOMIC DNA]</scope>
    <source>
        <strain evidence="1">PruArmRojPasFocal</strain>
    </source>
</reference>
<proteinExistence type="predicted"/>
<gene>
    <name evidence="1" type="ORF">CURHAP_LOCUS11817</name>
</gene>
<organism evidence="1 2">
    <name type="scientific">Prunus armeniaca</name>
    <name type="common">Apricot</name>
    <name type="synonym">Armeniaca vulgaris</name>
    <dbReference type="NCBI Taxonomy" id="36596"/>
    <lineage>
        <taxon>Eukaryota</taxon>
        <taxon>Viridiplantae</taxon>
        <taxon>Streptophyta</taxon>
        <taxon>Embryophyta</taxon>
        <taxon>Tracheophyta</taxon>
        <taxon>Spermatophyta</taxon>
        <taxon>Magnoliopsida</taxon>
        <taxon>eudicotyledons</taxon>
        <taxon>Gunneridae</taxon>
        <taxon>Pentapetalae</taxon>
        <taxon>rosids</taxon>
        <taxon>fabids</taxon>
        <taxon>Rosales</taxon>
        <taxon>Rosaceae</taxon>
        <taxon>Amygdaloideae</taxon>
        <taxon>Amygdaleae</taxon>
        <taxon>Prunus</taxon>
    </lineage>
</organism>
<evidence type="ECO:0000313" key="1">
    <source>
        <dbReference type="EMBL" id="CAB4268371.1"/>
    </source>
</evidence>
<evidence type="ECO:0000313" key="2">
    <source>
        <dbReference type="Proteomes" id="UP000507222"/>
    </source>
</evidence>
<sequence>MVEACDPHVSGTNICHDGSLAHLSGPEQRHNFKGSFRGHVPKGDIVILYDSDSIYTTEEKAIENSGSVKCFEANLLEVNVSPKQMQMVED</sequence>
<protein>
    <submittedName>
        <fullName evidence="1">Uncharacterized protein</fullName>
    </submittedName>
</protein>
<accession>A0A6J5TWE2</accession>
<dbReference type="Proteomes" id="UP000507222">
    <property type="component" value="Unassembled WGS sequence"/>
</dbReference>
<name>A0A6J5TWE2_PRUAR</name>
<dbReference type="AlphaFoldDB" id="A0A6J5TWE2"/>
<dbReference type="EMBL" id="CAEKDK010000002">
    <property type="protein sequence ID" value="CAB4268371.1"/>
    <property type="molecule type" value="Genomic_DNA"/>
</dbReference>